<proteinExistence type="predicted"/>
<keyword evidence="3" id="KW-1185">Reference proteome</keyword>
<evidence type="ECO:0000313" key="2">
    <source>
        <dbReference type="EMBL" id="KAE8237219.1"/>
    </source>
</evidence>
<name>A0A8T8SD16_9BASI</name>
<dbReference type="AlphaFoldDB" id="A0A8T8SD16"/>
<sequence>MSHQPTHSVFSDDVSPTSSDAPDYGIQKDASLYFEQVPLIKETLPTSNTREYPIGMMENRTSEPIHLTLKDEFGFERSWIKTEDETLGSMATSYAKYSDLKEEDFFFLLRTVPISTFEPIKKLPLMNGDIIKVIVNIAKLVPCHDGKWISTIISLSPRDHNGMPYNHYSGPATRPDERTLRVLLSFIWPGVPPIAIDCRARKNRTLNDVLLVFRQALSRPTIEWEDTGFDDSPPLSQVVGNSSPLTLRISEHPTTTFDDALKNMYTIEEAELRTDPICWIVTGIHATTSEKKEISINMVSDTSVEDLHNWLRGKFGIKDTTTHLLHGLRTINNGTVADNGFRIGQDYEVTISPGPAPFWATGLLPPERPDTPDLSDLEESPSPTPRASSPFEGEPNHYYLEDDLKDLKRLTHTPGMTLSEVLTKHGYQNLRELRILHDGVKIHLDDDLSDLPSGSKLEVLREQIGGGGRGRRGTAPRSEVYDGLSQNDNLYRGRTNSIIMGKTVGKQHGILRGRIDQLPEPEQGHVRLQLQGRV</sequence>
<feature type="non-terminal residue" evidence="2">
    <location>
        <position position="534"/>
    </location>
</feature>
<evidence type="ECO:0000313" key="3">
    <source>
        <dbReference type="Proteomes" id="UP000077521"/>
    </source>
</evidence>
<evidence type="ECO:0008006" key="4">
    <source>
        <dbReference type="Google" id="ProtNLM"/>
    </source>
</evidence>
<organism evidence="2 3">
    <name type="scientific">Tilletia indica</name>
    <dbReference type="NCBI Taxonomy" id="43049"/>
    <lineage>
        <taxon>Eukaryota</taxon>
        <taxon>Fungi</taxon>
        <taxon>Dikarya</taxon>
        <taxon>Basidiomycota</taxon>
        <taxon>Ustilaginomycotina</taxon>
        <taxon>Exobasidiomycetes</taxon>
        <taxon>Tilletiales</taxon>
        <taxon>Tilletiaceae</taxon>
        <taxon>Tilletia</taxon>
    </lineage>
</organism>
<feature type="compositionally biased region" description="Polar residues" evidence="1">
    <location>
        <begin position="1"/>
        <end position="20"/>
    </location>
</feature>
<comment type="caution">
    <text evidence="2">The sequence shown here is derived from an EMBL/GenBank/DDBJ whole genome shotgun (WGS) entry which is preliminary data.</text>
</comment>
<reference evidence="2" key="2">
    <citation type="journal article" date="2019" name="IMA Fungus">
        <title>Genome sequencing and comparison of five Tilletia species to identify candidate genes for the detection of regulated species infecting wheat.</title>
        <authorList>
            <person name="Nguyen H.D.T."/>
            <person name="Sultana T."/>
            <person name="Kesanakurti P."/>
            <person name="Hambleton S."/>
        </authorList>
    </citation>
    <scope>NUCLEOTIDE SEQUENCE</scope>
    <source>
        <strain evidence="2">DAOMC 236416</strain>
    </source>
</reference>
<gene>
    <name evidence="2" type="ORF">A4X13_0g8866</name>
</gene>
<dbReference type="Proteomes" id="UP000077521">
    <property type="component" value="Unassembled WGS sequence"/>
</dbReference>
<reference evidence="2" key="1">
    <citation type="submission" date="2016-04" db="EMBL/GenBank/DDBJ databases">
        <authorList>
            <person name="Nguyen H.D."/>
            <person name="Samba Siva P."/>
            <person name="Cullis J."/>
            <person name="Levesque C.A."/>
            <person name="Hambleton S."/>
        </authorList>
    </citation>
    <scope>NUCLEOTIDE SEQUENCE</scope>
    <source>
        <strain evidence="2">DAOMC 236416</strain>
    </source>
</reference>
<dbReference type="EMBL" id="LWDF02001882">
    <property type="protein sequence ID" value="KAE8237219.1"/>
    <property type="molecule type" value="Genomic_DNA"/>
</dbReference>
<feature type="region of interest" description="Disordered" evidence="1">
    <location>
        <begin position="1"/>
        <end position="21"/>
    </location>
</feature>
<evidence type="ECO:0000256" key="1">
    <source>
        <dbReference type="SAM" id="MobiDB-lite"/>
    </source>
</evidence>
<protein>
    <recommendedName>
        <fullName evidence="4">Ubiquitin-like domain-containing protein</fullName>
    </recommendedName>
</protein>
<feature type="region of interest" description="Disordered" evidence="1">
    <location>
        <begin position="361"/>
        <end position="396"/>
    </location>
</feature>
<accession>A0A8T8SD16</accession>